<dbReference type="InterPro" id="IPR008974">
    <property type="entry name" value="TRAF-like"/>
</dbReference>
<dbReference type="Gene3D" id="3.30.710.10">
    <property type="entry name" value="Potassium Channel Kv1.1, Chain A"/>
    <property type="match status" value="1"/>
</dbReference>
<dbReference type="SUPFAM" id="SSF49599">
    <property type="entry name" value="TRAF domain-like"/>
    <property type="match status" value="1"/>
</dbReference>
<dbReference type="CDD" id="cd00121">
    <property type="entry name" value="MATH"/>
    <property type="match status" value="1"/>
</dbReference>
<dbReference type="SMART" id="SM00225">
    <property type="entry name" value="BTB"/>
    <property type="match status" value="1"/>
</dbReference>
<dbReference type="PROSITE" id="PS50097">
    <property type="entry name" value="BTB"/>
    <property type="match status" value="1"/>
</dbReference>
<dbReference type="InterPro" id="IPR052664">
    <property type="entry name" value="BTB-MATH_domain_protein"/>
</dbReference>
<name>A0AAE9DPC3_CAEBR</name>
<reference evidence="2 3" key="1">
    <citation type="submission" date="2022-05" db="EMBL/GenBank/DDBJ databases">
        <title>Chromosome-level reference genomes for two strains of Caenorhabditis briggsae: an improved platform for comparative genomics.</title>
        <authorList>
            <person name="Stevens L."/>
            <person name="Andersen E.C."/>
        </authorList>
    </citation>
    <scope>NUCLEOTIDE SEQUENCE [LARGE SCALE GENOMIC DNA]</scope>
    <source>
        <strain evidence="2">QX1410_ONT</strain>
        <tissue evidence="2">Whole-organism</tissue>
    </source>
</reference>
<evidence type="ECO:0000313" key="3">
    <source>
        <dbReference type="Proteomes" id="UP000827892"/>
    </source>
</evidence>
<gene>
    <name evidence="2" type="ORF">L3Y34_013915</name>
</gene>
<dbReference type="InterPro" id="IPR002083">
    <property type="entry name" value="MATH/TRAF_dom"/>
</dbReference>
<accession>A0AAE9DPC3</accession>
<evidence type="ECO:0000259" key="1">
    <source>
        <dbReference type="PROSITE" id="PS50097"/>
    </source>
</evidence>
<dbReference type="AlphaFoldDB" id="A0AAE9DPC3"/>
<dbReference type="EMBL" id="CP090891">
    <property type="protein sequence ID" value="ULU09129.1"/>
    <property type="molecule type" value="Genomic_DNA"/>
</dbReference>
<organism evidence="2 3">
    <name type="scientific">Caenorhabditis briggsae</name>
    <dbReference type="NCBI Taxonomy" id="6238"/>
    <lineage>
        <taxon>Eukaryota</taxon>
        <taxon>Metazoa</taxon>
        <taxon>Ecdysozoa</taxon>
        <taxon>Nematoda</taxon>
        <taxon>Chromadorea</taxon>
        <taxon>Rhabditida</taxon>
        <taxon>Rhabditina</taxon>
        <taxon>Rhabditomorpha</taxon>
        <taxon>Rhabditoidea</taxon>
        <taxon>Rhabditidae</taxon>
        <taxon>Peloderinae</taxon>
        <taxon>Caenorhabditis</taxon>
    </lineage>
</organism>
<dbReference type="PANTHER" id="PTHR22743">
    <property type="entry name" value="MEPRIN/TRAF-LIKE MATH FAMILY-C.ELEGANS"/>
    <property type="match status" value="1"/>
</dbReference>
<dbReference type="Proteomes" id="UP000827892">
    <property type="component" value="Chromosome I"/>
</dbReference>
<proteinExistence type="predicted"/>
<dbReference type="InterPro" id="IPR000210">
    <property type="entry name" value="BTB/POZ_dom"/>
</dbReference>
<feature type="domain" description="BTB" evidence="1">
    <location>
        <begin position="121"/>
        <end position="180"/>
    </location>
</feature>
<dbReference type="PANTHER" id="PTHR22743:SF165">
    <property type="entry name" value="BTB AND MATH DOMAIN CONTAINING-RELATED"/>
    <property type="match status" value="1"/>
</dbReference>
<dbReference type="InterPro" id="IPR011333">
    <property type="entry name" value="SKP1/BTB/POZ_sf"/>
</dbReference>
<dbReference type="SUPFAM" id="SSF54695">
    <property type="entry name" value="POZ domain"/>
    <property type="match status" value="1"/>
</dbReference>
<dbReference type="Gene3D" id="2.60.210.10">
    <property type="entry name" value="Apoptosis, Tumor Necrosis Factor Receptor Associated Protein 2, Chain A"/>
    <property type="match status" value="1"/>
</dbReference>
<sequence length="244" mass="27374">MKSERREHFNANWRIRIKRCDSYLRLKLCCSPIIPVADKWSIGAKLDFKVIGSNYKTLTSTTEHCFNDQVGSESEYIQWDDVEKFLVDDNLVVEVEVVILKVTGFGNEEIRPFDDSQKDFSDVILVVKDTKFYVLKKFLASQSSYFKALLLGNFAEAGKSEVELKEVDPEEFQIFLEVLHGELAINEIIACFIDSSAVTESSESAVGSPDSKACSKIVDEETVLSKIDHLGDAGLGAQQIDAEI</sequence>
<dbReference type="Pfam" id="PF00651">
    <property type="entry name" value="BTB"/>
    <property type="match status" value="1"/>
</dbReference>
<dbReference type="Pfam" id="PF00917">
    <property type="entry name" value="MATH"/>
    <property type="match status" value="1"/>
</dbReference>
<dbReference type="CDD" id="cd01165">
    <property type="entry name" value="BTB_POZ"/>
    <property type="match status" value="1"/>
</dbReference>
<evidence type="ECO:0000313" key="2">
    <source>
        <dbReference type="EMBL" id="ULU09129.1"/>
    </source>
</evidence>
<protein>
    <recommendedName>
        <fullName evidence="1">BTB domain-containing protein</fullName>
    </recommendedName>
</protein>